<evidence type="ECO:0000256" key="14">
    <source>
        <dbReference type="ARBA" id="ARBA00023235"/>
    </source>
</evidence>
<dbReference type="InterPro" id="IPR036390">
    <property type="entry name" value="WH_DNA-bd_sf"/>
</dbReference>
<comment type="catalytic activity">
    <reaction evidence="15">
        <text>Couples ATP hydrolysis with the unwinding of duplex DNA by translocating in the 3'-5' direction.</text>
        <dbReference type="EC" id="5.6.2.4"/>
    </reaction>
</comment>
<dbReference type="InterPro" id="IPR027417">
    <property type="entry name" value="P-loop_NTPase"/>
</dbReference>
<dbReference type="CDD" id="cd18794">
    <property type="entry name" value="SF2_C_RecQ"/>
    <property type="match status" value="1"/>
</dbReference>
<dbReference type="Gene3D" id="3.40.50.300">
    <property type="entry name" value="P-loop containing nucleotide triphosphate hydrolases"/>
    <property type="match status" value="2"/>
</dbReference>
<dbReference type="NCBIfam" id="TIGR00614">
    <property type="entry name" value="recQ_fam"/>
    <property type="match status" value="1"/>
</dbReference>
<dbReference type="Gene3D" id="1.10.10.10">
    <property type="entry name" value="Winged helix-like DNA-binding domain superfamily/Winged helix DNA-binding domain"/>
    <property type="match status" value="1"/>
</dbReference>
<evidence type="ECO:0000256" key="11">
    <source>
        <dbReference type="ARBA" id="ARBA00023125"/>
    </source>
</evidence>
<evidence type="ECO:0000256" key="8">
    <source>
        <dbReference type="ARBA" id="ARBA00022806"/>
    </source>
</evidence>
<keyword evidence="22" id="KW-1185">Reference proteome</keyword>
<evidence type="ECO:0000256" key="17">
    <source>
        <dbReference type="SAM" id="MobiDB-lite"/>
    </source>
</evidence>
<feature type="domain" description="HRDC" evidence="18">
    <location>
        <begin position="540"/>
        <end position="620"/>
    </location>
</feature>
<dbReference type="InterPro" id="IPR036388">
    <property type="entry name" value="WH-like_DNA-bd_sf"/>
</dbReference>
<dbReference type="RefSeq" id="WP_268058493.1">
    <property type="nucleotide sequence ID" value="NZ_JAPOHA010000008.1"/>
</dbReference>
<dbReference type="Pfam" id="PF00271">
    <property type="entry name" value="Helicase_C"/>
    <property type="match status" value="1"/>
</dbReference>
<feature type="domain" description="Helicase C-terminal" evidence="20">
    <location>
        <begin position="217"/>
        <end position="366"/>
    </location>
</feature>
<dbReference type="SMART" id="SM00490">
    <property type="entry name" value="HELICc"/>
    <property type="match status" value="1"/>
</dbReference>
<dbReference type="PANTHER" id="PTHR13710:SF105">
    <property type="entry name" value="ATP-DEPENDENT DNA HELICASE Q1"/>
    <property type="match status" value="1"/>
</dbReference>
<evidence type="ECO:0000256" key="4">
    <source>
        <dbReference type="ARBA" id="ARBA00022723"/>
    </source>
</evidence>
<dbReference type="SUPFAM" id="SSF46785">
    <property type="entry name" value="Winged helix' DNA-binding domain"/>
    <property type="match status" value="1"/>
</dbReference>
<dbReference type="GO" id="GO:0016787">
    <property type="term" value="F:hydrolase activity"/>
    <property type="evidence" value="ECO:0007669"/>
    <property type="project" value="UniProtKB-KW"/>
</dbReference>
<keyword evidence="5" id="KW-0547">Nucleotide-binding</keyword>
<protein>
    <recommendedName>
        <fullName evidence="16">DNA helicase RecQ</fullName>
        <ecNumber evidence="16">5.6.2.4</ecNumber>
    </recommendedName>
</protein>
<dbReference type="Pfam" id="PF16124">
    <property type="entry name" value="RecQ_Zn_bind"/>
    <property type="match status" value="1"/>
</dbReference>
<evidence type="ECO:0000256" key="1">
    <source>
        <dbReference type="ARBA" id="ARBA00001946"/>
    </source>
</evidence>
<dbReference type="Pfam" id="PF00570">
    <property type="entry name" value="HRDC"/>
    <property type="match status" value="1"/>
</dbReference>
<keyword evidence="7 21" id="KW-0378">Hydrolase</keyword>
<feature type="domain" description="Helicase ATP-binding" evidence="19">
    <location>
        <begin position="24"/>
        <end position="193"/>
    </location>
</feature>
<dbReference type="Pfam" id="PF09382">
    <property type="entry name" value="RQC"/>
    <property type="match status" value="1"/>
</dbReference>
<sequence>MDKAAALKQYFGHAVFRPGQEELIDALMASRDVLGVMPTGAGKSVCYQIPALLLPGVTLVISPLISLMKDQVAALTQAGIPAAYINSSLSAAQYRKVFQQAEKEAYKIIYVAPERLEAADFLNFSERVQISLIAVDEAHCVSQWGQDFRPSYLKISDFIKQLPYRPVVGAFTATATAEVKKDIVRLLQLRSPLLVTTGFDRPNLYFEVAAPKSKPAYLYNFLVRHRGQCGIIYCATRKTVESVCAGLNQHGVAATCYHAGLKDGERRQNHEDFVYDRRRVMVATNAFGMGIDKSNVGFVVHYNMPKNLESYYQEAGRAGRDGENADCVLLFSSGDVQTAKFLVQNSNENENLSGEEREQVLRRDLERLHKMVGYCKTTRCLRSYILEYFGERHSDACGNCGNCKSEYIQRNITTEAQKILSAVARVDRKYPYGVGITLIVRMLHGSKEQRISQLGLDKLTTYGIMHDVDRRKIREYIDLLISQGYLELTQDKYPVLHLTDRSNDVLFHGAQVISREKAVGRPERTASTGKQNASLSPPFESSENSLFEALRTLRTELAQKGNVPAYIIFSNAALQDMAAKRPQCMTDFLEVSGVGEVKAKRYGKQFLNAIQNWENGGKKND</sequence>
<dbReference type="PROSITE" id="PS51192">
    <property type="entry name" value="HELICASE_ATP_BIND_1"/>
    <property type="match status" value="1"/>
</dbReference>
<evidence type="ECO:0000313" key="21">
    <source>
        <dbReference type="EMBL" id="MCY1714443.1"/>
    </source>
</evidence>
<keyword evidence="11" id="KW-0238">DNA-binding</keyword>
<organism evidence="21 22">
    <name type="scientific">Caproiciproducens galactitolivorans</name>
    <dbReference type="NCBI Taxonomy" id="642589"/>
    <lineage>
        <taxon>Bacteria</taxon>
        <taxon>Bacillati</taxon>
        <taxon>Bacillota</taxon>
        <taxon>Clostridia</taxon>
        <taxon>Eubacteriales</taxon>
        <taxon>Acutalibacteraceae</taxon>
        <taxon>Caproiciproducens</taxon>
    </lineage>
</organism>
<dbReference type="EC" id="5.6.2.4" evidence="16"/>
<feature type="region of interest" description="Disordered" evidence="17">
    <location>
        <begin position="518"/>
        <end position="540"/>
    </location>
</feature>
<dbReference type="InterPro" id="IPR004589">
    <property type="entry name" value="DNA_helicase_ATP-dep_RecQ"/>
</dbReference>
<dbReference type="InterPro" id="IPR006293">
    <property type="entry name" value="DNA_helicase_ATP-dep_RecQ_bac"/>
</dbReference>
<comment type="cofactor">
    <cofactor evidence="2">
        <name>Zn(2+)</name>
        <dbReference type="ChEBI" id="CHEBI:29105"/>
    </cofactor>
</comment>
<dbReference type="PROSITE" id="PS50967">
    <property type="entry name" value="HRDC"/>
    <property type="match status" value="1"/>
</dbReference>
<dbReference type="InterPro" id="IPR010997">
    <property type="entry name" value="HRDC-like_sf"/>
</dbReference>
<comment type="caution">
    <text evidence="21">The sequence shown here is derived from an EMBL/GenBank/DDBJ whole genome shotgun (WGS) entry which is preliminary data.</text>
</comment>
<dbReference type="SMART" id="SM00341">
    <property type="entry name" value="HRDC"/>
    <property type="match status" value="1"/>
</dbReference>
<evidence type="ECO:0000256" key="16">
    <source>
        <dbReference type="NCBIfam" id="TIGR01389"/>
    </source>
</evidence>
<accession>A0ABT4BWL1</accession>
<keyword evidence="8 21" id="KW-0347">Helicase</keyword>
<evidence type="ECO:0000256" key="9">
    <source>
        <dbReference type="ARBA" id="ARBA00022833"/>
    </source>
</evidence>
<dbReference type="PROSITE" id="PS51194">
    <property type="entry name" value="HELICASE_CTER"/>
    <property type="match status" value="1"/>
</dbReference>
<dbReference type="InterPro" id="IPR018982">
    <property type="entry name" value="RQC_domain"/>
</dbReference>
<evidence type="ECO:0000256" key="7">
    <source>
        <dbReference type="ARBA" id="ARBA00022801"/>
    </source>
</evidence>
<dbReference type="InterPro" id="IPR032284">
    <property type="entry name" value="RecQ_Zn-bd"/>
</dbReference>
<proteinExistence type="inferred from homology"/>
<dbReference type="GO" id="GO:0003678">
    <property type="term" value="F:DNA helicase activity"/>
    <property type="evidence" value="ECO:0007669"/>
    <property type="project" value="UniProtKB-EC"/>
</dbReference>
<evidence type="ECO:0000259" key="20">
    <source>
        <dbReference type="PROSITE" id="PS51194"/>
    </source>
</evidence>
<dbReference type="InterPro" id="IPR002121">
    <property type="entry name" value="HRDC_dom"/>
</dbReference>
<keyword evidence="14" id="KW-0413">Isomerase</keyword>
<dbReference type="CDD" id="cd17920">
    <property type="entry name" value="DEXHc_RecQ"/>
    <property type="match status" value="1"/>
</dbReference>
<dbReference type="Pfam" id="PF00270">
    <property type="entry name" value="DEAD"/>
    <property type="match status" value="1"/>
</dbReference>
<keyword evidence="9" id="KW-0862">Zinc</keyword>
<dbReference type="SUPFAM" id="SSF47819">
    <property type="entry name" value="HRDC-like"/>
    <property type="match status" value="1"/>
</dbReference>
<reference evidence="21 22" key="1">
    <citation type="submission" date="2022-11" db="EMBL/GenBank/DDBJ databases">
        <authorList>
            <person name="Caiyu Z."/>
        </authorList>
    </citation>
    <scope>NUCLEOTIDE SEQUENCE [LARGE SCALE GENOMIC DNA]</scope>
    <source>
        <strain evidence="21 22">YR-4</strain>
    </source>
</reference>
<keyword evidence="13" id="KW-0234">DNA repair</keyword>
<comment type="similarity">
    <text evidence="3">Belongs to the helicase family. RecQ subfamily.</text>
</comment>
<keyword evidence="4" id="KW-0479">Metal-binding</keyword>
<feature type="compositionally biased region" description="Polar residues" evidence="17">
    <location>
        <begin position="525"/>
        <end position="540"/>
    </location>
</feature>
<keyword evidence="12" id="KW-0233">DNA recombination</keyword>
<dbReference type="SUPFAM" id="SSF52540">
    <property type="entry name" value="P-loop containing nucleoside triphosphate hydrolases"/>
    <property type="match status" value="1"/>
</dbReference>
<evidence type="ECO:0000259" key="18">
    <source>
        <dbReference type="PROSITE" id="PS50967"/>
    </source>
</evidence>
<evidence type="ECO:0000256" key="5">
    <source>
        <dbReference type="ARBA" id="ARBA00022741"/>
    </source>
</evidence>
<dbReference type="Gene3D" id="1.10.150.80">
    <property type="entry name" value="HRDC domain"/>
    <property type="match status" value="1"/>
</dbReference>
<comment type="cofactor">
    <cofactor evidence="1">
        <name>Mg(2+)</name>
        <dbReference type="ChEBI" id="CHEBI:18420"/>
    </cofactor>
</comment>
<dbReference type="PANTHER" id="PTHR13710">
    <property type="entry name" value="DNA HELICASE RECQ FAMILY MEMBER"/>
    <property type="match status" value="1"/>
</dbReference>
<dbReference type="InterPro" id="IPR001650">
    <property type="entry name" value="Helicase_C-like"/>
</dbReference>
<dbReference type="InterPro" id="IPR044876">
    <property type="entry name" value="HRDC_dom_sf"/>
</dbReference>
<dbReference type="SMART" id="SM00487">
    <property type="entry name" value="DEXDc"/>
    <property type="match status" value="1"/>
</dbReference>
<keyword evidence="6" id="KW-0227">DNA damage</keyword>
<evidence type="ECO:0000313" key="22">
    <source>
        <dbReference type="Proteomes" id="UP001082703"/>
    </source>
</evidence>
<dbReference type="SMART" id="SM00956">
    <property type="entry name" value="RQC"/>
    <property type="match status" value="1"/>
</dbReference>
<evidence type="ECO:0000256" key="13">
    <source>
        <dbReference type="ARBA" id="ARBA00023204"/>
    </source>
</evidence>
<evidence type="ECO:0000256" key="12">
    <source>
        <dbReference type="ARBA" id="ARBA00023172"/>
    </source>
</evidence>
<evidence type="ECO:0000259" key="19">
    <source>
        <dbReference type="PROSITE" id="PS51192"/>
    </source>
</evidence>
<dbReference type="InterPro" id="IPR014001">
    <property type="entry name" value="Helicase_ATP-bd"/>
</dbReference>
<keyword evidence="10" id="KW-0067">ATP-binding</keyword>
<dbReference type="EMBL" id="JAPOHA010000008">
    <property type="protein sequence ID" value="MCY1714443.1"/>
    <property type="molecule type" value="Genomic_DNA"/>
</dbReference>
<dbReference type="NCBIfam" id="TIGR01389">
    <property type="entry name" value="recQ"/>
    <property type="match status" value="1"/>
</dbReference>
<dbReference type="InterPro" id="IPR011545">
    <property type="entry name" value="DEAD/DEAH_box_helicase_dom"/>
</dbReference>
<evidence type="ECO:0000256" key="3">
    <source>
        <dbReference type="ARBA" id="ARBA00005446"/>
    </source>
</evidence>
<evidence type="ECO:0000256" key="15">
    <source>
        <dbReference type="ARBA" id="ARBA00034617"/>
    </source>
</evidence>
<gene>
    <name evidence="21" type="primary">recQ</name>
    <name evidence="21" type="ORF">OUY18_09265</name>
</gene>
<dbReference type="Proteomes" id="UP001082703">
    <property type="component" value="Unassembled WGS sequence"/>
</dbReference>
<evidence type="ECO:0000256" key="6">
    <source>
        <dbReference type="ARBA" id="ARBA00022763"/>
    </source>
</evidence>
<name>A0ABT4BWL1_9FIRM</name>
<evidence type="ECO:0000256" key="10">
    <source>
        <dbReference type="ARBA" id="ARBA00022840"/>
    </source>
</evidence>
<evidence type="ECO:0000256" key="2">
    <source>
        <dbReference type="ARBA" id="ARBA00001947"/>
    </source>
</evidence>